<proteinExistence type="predicted"/>
<dbReference type="Proteomes" id="UP000824120">
    <property type="component" value="Chromosome 2"/>
</dbReference>
<comment type="caution">
    <text evidence="2">The sequence shown here is derived from an EMBL/GenBank/DDBJ whole genome shotgun (WGS) entry which is preliminary data.</text>
</comment>
<reference evidence="2 3" key="1">
    <citation type="submission" date="2020-09" db="EMBL/GenBank/DDBJ databases">
        <title>De no assembly of potato wild relative species, Solanum commersonii.</title>
        <authorList>
            <person name="Cho K."/>
        </authorList>
    </citation>
    <scope>NUCLEOTIDE SEQUENCE [LARGE SCALE GENOMIC DNA]</scope>
    <source>
        <strain evidence="2">LZ3.2</strain>
        <tissue evidence="2">Leaf</tissue>
    </source>
</reference>
<dbReference type="EMBL" id="JACXVP010000002">
    <property type="protein sequence ID" value="KAG5620893.1"/>
    <property type="molecule type" value="Genomic_DNA"/>
</dbReference>
<sequence length="125" mass="14023">MSDTYVENVSINSLGATNKNVNSQQYVGEPNMSGPRKIVVASYGNYVEGSNSNENENSDTYLNFNNMDYLFQNLEPPSANLPNEQDSDFDQVYSDDQNLGPPSANLPNEQDSEFDQVYSDDQTWD</sequence>
<evidence type="ECO:0000313" key="2">
    <source>
        <dbReference type="EMBL" id="KAG5620893.1"/>
    </source>
</evidence>
<evidence type="ECO:0000313" key="3">
    <source>
        <dbReference type="Proteomes" id="UP000824120"/>
    </source>
</evidence>
<dbReference type="AlphaFoldDB" id="A0A9J6A8F7"/>
<feature type="region of interest" description="Disordered" evidence="1">
    <location>
        <begin position="73"/>
        <end position="125"/>
    </location>
</feature>
<evidence type="ECO:0000256" key="1">
    <source>
        <dbReference type="SAM" id="MobiDB-lite"/>
    </source>
</evidence>
<name>A0A9J6A8F7_SOLCO</name>
<accession>A0A9J6A8F7</accession>
<dbReference type="OrthoDB" id="1675439at2759"/>
<protein>
    <submittedName>
        <fullName evidence="2">Uncharacterized protein</fullName>
    </submittedName>
</protein>
<organism evidence="2 3">
    <name type="scientific">Solanum commersonii</name>
    <name type="common">Commerson's wild potato</name>
    <name type="synonym">Commerson's nightshade</name>
    <dbReference type="NCBI Taxonomy" id="4109"/>
    <lineage>
        <taxon>Eukaryota</taxon>
        <taxon>Viridiplantae</taxon>
        <taxon>Streptophyta</taxon>
        <taxon>Embryophyta</taxon>
        <taxon>Tracheophyta</taxon>
        <taxon>Spermatophyta</taxon>
        <taxon>Magnoliopsida</taxon>
        <taxon>eudicotyledons</taxon>
        <taxon>Gunneridae</taxon>
        <taxon>Pentapetalae</taxon>
        <taxon>asterids</taxon>
        <taxon>lamiids</taxon>
        <taxon>Solanales</taxon>
        <taxon>Solanaceae</taxon>
        <taxon>Solanoideae</taxon>
        <taxon>Solaneae</taxon>
        <taxon>Solanum</taxon>
    </lineage>
</organism>
<gene>
    <name evidence="2" type="ORF">H5410_006111</name>
</gene>
<keyword evidence="3" id="KW-1185">Reference proteome</keyword>